<dbReference type="SUPFAM" id="SSF53383">
    <property type="entry name" value="PLP-dependent transferases"/>
    <property type="match status" value="1"/>
</dbReference>
<organism evidence="3">
    <name type="scientific">marine sediment metagenome</name>
    <dbReference type="NCBI Taxonomy" id="412755"/>
    <lineage>
        <taxon>unclassified sequences</taxon>
        <taxon>metagenomes</taxon>
        <taxon>ecological metagenomes</taxon>
    </lineage>
</organism>
<dbReference type="Gene3D" id="3.40.640.10">
    <property type="entry name" value="Type I PLP-dependent aspartate aminotransferase-like (Major domain)"/>
    <property type="match status" value="1"/>
</dbReference>
<comment type="caution">
    <text evidence="3">The sequence shown here is derived from an EMBL/GenBank/DDBJ whole genome shotgun (WGS) entry which is preliminary data.</text>
</comment>
<name>X0XK01_9ZZZZ</name>
<dbReference type="InterPro" id="IPR018319">
    <property type="entry name" value="SelA-like"/>
</dbReference>
<dbReference type="AlphaFoldDB" id="X0XK01"/>
<protein>
    <recommendedName>
        <fullName evidence="4">Aminotransferase class V domain-containing protein</fullName>
    </recommendedName>
</protein>
<proteinExistence type="predicted"/>
<evidence type="ECO:0000256" key="1">
    <source>
        <dbReference type="ARBA" id="ARBA00001933"/>
    </source>
</evidence>
<evidence type="ECO:0000256" key="2">
    <source>
        <dbReference type="ARBA" id="ARBA00022898"/>
    </source>
</evidence>
<sequence length="230" mass="25428">YYFTARGARKGLSIEEVVEVAHANGSYVVVDAAAENPPKMKLRYYVERGADLVSYSGGKHIRGPNNSGLLAGRADLIKLAHLQSYPFSGVGRGSKMSRETIVGLVKALEIYLASDEEAEFKEWLHHVEYFVDELGSIPGVEAGITYQRIVETGEPMAPFCYLKLDEGVCGVSGRELVTRLQERDPKIHTLWEPRFLLGPGCEGMMALNPEYMLEGEHEVVVKAIKEILGV</sequence>
<accession>X0XK01</accession>
<evidence type="ECO:0008006" key="4">
    <source>
        <dbReference type="Google" id="ProtNLM"/>
    </source>
</evidence>
<feature type="non-terminal residue" evidence="3">
    <location>
        <position position="1"/>
    </location>
</feature>
<dbReference type="InterPro" id="IPR015424">
    <property type="entry name" value="PyrdxlP-dep_Trfase"/>
</dbReference>
<dbReference type="InterPro" id="IPR015421">
    <property type="entry name" value="PyrdxlP-dep_Trfase_major"/>
</dbReference>
<evidence type="ECO:0000313" key="3">
    <source>
        <dbReference type="EMBL" id="GAG35682.1"/>
    </source>
</evidence>
<dbReference type="PANTHER" id="PTHR32328:SF0">
    <property type="entry name" value="L-SERYL-TRNA(SEC) SELENIUM TRANSFERASE"/>
    <property type="match status" value="1"/>
</dbReference>
<dbReference type="EMBL" id="BARS01041756">
    <property type="protein sequence ID" value="GAG35682.1"/>
    <property type="molecule type" value="Genomic_DNA"/>
</dbReference>
<dbReference type="Pfam" id="PF03841">
    <property type="entry name" value="SelA"/>
    <property type="match status" value="1"/>
</dbReference>
<keyword evidence="2" id="KW-0663">Pyridoxal phosphate</keyword>
<dbReference type="PANTHER" id="PTHR32328">
    <property type="entry name" value="L-SERYL-TRNA(SEC) SELENIUM TRANSFERASE"/>
    <property type="match status" value="1"/>
</dbReference>
<comment type="cofactor">
    <cofactor evidence="1">
        <name>pyridoxal 5'-phosphate</name>
        <dbReference type="ChEBI" id="CHEBI:597326"/>
    </cofactor>
</comment>
<dbReference type="GO" id="GO:0004125">
    <property type="term" value="F:L-seryl-tRNA(Sec) selenium transferase activity"/>
    <property type="evidence" value="ECO:0007669"/>
    <property type="project" value="TreeGrafter"/>
</dbReference>
<reference evidence="3" key="1">
    <citation type="journal article" date="2014" name="Front. Microbiol.">
        <title>High frequency of phylogenetically diverse reductive dehalogenase-homologous genes in deep subseafloor sedimentary metagenomes.</title>
        <authorList>
            <person name="Kawai M."/>
            <person name="Futagami T."/>
            <person name="Toyoda A."/>
            <person name="Takaki Y."/>
            <person name="Nishi S."/>
            <person name="Hori S."/>
            <person name="Arai W."/>
            <person name="Tsubouchi T."/>
            <person name="Morono Y."/>
            <person name="Uchiyama I."/>
            <person name="Ito T."/>
            <person name="Fujiyama A."/>
            <person name="Inagaki F."/>
            <person name="Takami H."/>
        </authorList>
    </citation>
    <scope>NUCLEOTIDE SEQUENCE</scope>
    <source>
        <strain evidence="3">Expedition CK06-06</strain>
    </source>
</reference>
<gene>
    <name evidence="3" type="ORF">S01H1_63449</name>
</gene>